<evidence type="ECO:0000313" key="7">
    <source>
        <dbReference type="Proteomes" id="UP000287547"/>
    </source>
</evidence>
<dbReference type="Pfam" id="PF08100">
    <property type="entry name" value="Dimerisation"/>
    <property type="match status" value="1"/>
</dbReference>
<dbReference type="Gene3D" id="1.20.58.1390">
    <property type="match status" value="1"/>
</dbReference>
<accession>A0A428Z0L5</accession>
<dbReference type="AlphaFoldDB" id="A0A428Z0L5"/>
<dbReference type="GO" id="GO:0008171">
    <property type="term" value="F:O-methyltransferase activity"/>
    <property type="evidence" value="ECO:0007669"/>
    <property type="project" value="InterPro"/>
</dbReference>
<dbReference type="InterPro" id="IPR012967">
    <property type="entry name" value="COMT_dimerisation"/>
</dbReference>
<organism evidence="6 7">
    <name type="scientific">Kibdelosporangium aridum</name>
    <dbReference type="NCBI Taxonomy" id="2030"/>
    <lineage>
        <taxon>Bacteria</taxon>
        <taxon>Bacillati</taxon>
        <taxon>Actinomycetota</taxon>
        <taxon>Actinomycetes</taxon>
        <taxon>Pseudonocardiales</taxon>
        <taxon>Pseudonocardiaceae</taxon>
        <taxon>Kibdelosporangium</taxon>
    </lineage>
</organism>
<protein>
    <submittedName>
        <fullName evidence="6">Methyltransferase</fullName>
    </submittedName>
</protein>
<reference evidence="6 7" key="1">
    <citation type="submission" date="2018-05" db="EMBL/GenBank/DDBJ databases">
        <title>Evolution of GPA BGCs.</title>
        <authorList>
            <person name="Waglechner N."/>
            <person name="Wright G.D."/>
        </authorList>
    </citation>
    <scope>NUCLEOTIDE SEQUENCE [LARGE SCALE GENOMIC DNA]</scope>
    <source>
        <strain evidence="6 7">A82846</strain>
    </source>
</reference>
<keyword evidence="2 6" id="KW-0808">Transferase</keyword>
<proteinExistence type="predicted"/>
<evidence type="ECO:0000313" key="6">
    <source>
        <dbReference type="EMBL" id="RSM78004.1"/>
    </source>
</evidence>
<dbReference type="Gene3D" id="3.40.50.150">
    <property type="entry name" value="Vaccinia Virus protein VP39"/>
    <property type="match status" value="1"/>
</dbReference>
<sequence>MTATFDKTEPLAFDGPPAAGRELDMEGLSWILFGHAAFQYLNAASELDLFELLYDKPGLNRAEIGAELQLAERATDVLLLGVTSLGMLLQHDGQYHLPAVLRELIPTDDWQRFKDTVAFEQHVVYEGQLDFAESLRTNTNVGLRRIPGTGRDLYHRLTENPHLESVFYRYMRSWSELANQHLVEHLDLGNTKKLLDCGGGDAVNAIALAEANPALDVTVFEIPATKPITEKEIALAGHSDRISVIAGDMFADPFPAGFDCVMFAHQLVIWTLDENTQLLRKAYDALPEGGRVVIFNSMSNDEGDGPVVAALDSVYFAALPAEGGMIYSWAQHERCLRDAGFTSFERISFPTWTPHGVIIATK</sequence>
<dbReference type="InterPro" id="IPR036390">
    <property type="entry name" value="WH_DNA-bd_sf"/>
</dbReference>
<evidence type="ECO:0000256" key="1">
    <source>
        <dbReference type="ARBA" id="ARBA00022603"/>
    </source>
</evidence>
<dbReference type="EMBL" id="QHKI01000038">
    <property type="protein sequence ID" value="RSM78004.1"/>
    <property type="molecule type" value="Genomic_DNA"/>
</dbReference>
<dbReference type="PANTHER" id="PTHR11746">
    <property type="entry name" value="O-METHYLTRANSFERASE"/>
    <property type="match status" value="1"/>
</dbReference>
<evidence type="ECO:0000259" key="5">
    <source>
        <dbReference type="Pfam" id="PF08100"/>
    </source>
</evidence>
<keyword evidence="1 6" id="KW-0489">Methyltransferase</keyword>
<dbReference type="InterPro" id="IPR016461">
    <property type="entry name" value="COMT-like"/>
</dbReference>
<dbReference type="PIRSF" id="PIRSF005739">
    <property type="entry name" value="O-mtase"/>
    <property type="match status" value="1"/>
</dbReference>
<name>A0A428Z0L5_KIBAR</name>
<dbReference type="InterPro" id="IPR029063">
    <property type="entry name" value="SAM-dependent_MTases_sf"/>
</dbReference>
<evidence type="ECO:0000259" key="4">
    <source>
        <dbReference type="Pfam" id="PF00891"/>
    </source>
</evidence>
<dbReference type="Gene3D" id="1.10.10.10">
    <property type="entry name" value="Winged helix-like DNA-binding domain superfamily/Winged helix DNA-binding domain"/>
    <property type="match status" value="1"/>
</dbReference>
<dbReference type="SUPFAM" id="SSF46785">
    <property type="entry name" value="Winged helix' DNA-binding domain"/>
    <property type="match status" value="1"/>
</dbReference>
<gene>
    <name evidence="6" type="ORF">DMH04_34150</name>
</gene>
<dbReference type="Proteomes" id="UP000287547">
    <property type="component" value="Unassembled WGS sequence"/>
</dbReference>
<dbReference type="CDD" id="cd02440">
    <property type="entry name" value="AdoMet_MTases"/>
    <property type="match status" value="1"/>
</dbReference>
<dbReference type="RefSeq" id="WP_125727896.1">
    <property type="nucleotide sequence ID" value="NZ_QHKI01000038.1"/>
</dbReference>
<keyword evidence="3" id="KW-0949">S-adenosyl-L-methionine</keyword>
<dbReference type="InterPro" id="IPR001077">
    <property type="entry name" value="COMT_C"/>
</dbReference>
<dbReference type="GO" id="GO:0032259">
    <property type="term" value="P:methylation"/>
    <property type="evidence" value="ECO:0007669"/>
    <property type="project" value="UniProtKB-KW"/>
</dbReference>
<dbReference type="PROSITE" id="PS51683">
    <property type="entry name" value="SAM_OMT_II"/>
    <property type="match status" value="1"/>
</dbReference>
<feature type="domain" description="O-methyltransferase dimerisation" evidence="5">
    <location>
        <begin position="32"/>
        <end position="96"/>
    </location>
</feature>
<comment type="caution">
    <text evidence="6">The sequence shown here is derived from an EMBL/GenBank/DDBJ whole genome shotgun (WGS) entry which is preliminary data.</text>
</comment>
<feature type="domain" description="O-methyltransferase C-terminal" evidence="4">
    <location>
        <begin position="150"/>
        <end position="341"/>
    </location>
</feature>
<evidence type="ECO:0000256" key="2">
    <source>
        <dbReference type="ARBA" id="ARBA00022679"/>
    </source>
</evidence>
<dbReference type="SUPFAM" id="SSF53335">
    <property type="entry name" value="S-adenosyl-L-methionine-dependent methyltransferases"/>
    <property type="match status" value="1"/>
</dbReference>
<dbReference type="InterPro" id="IPR036388">
    <property type="entry name" value="WH-like_DNA-bd_sf"/>
</dbReference>
<dbReference type="Pfam" id="PF00891">
    <property type="entry name" value="Methyltransf_2"/>
    <property type="match status" value="1"/>
</dbReference>
<evidence type="ECO:0000256" key="3">
    <source>
        <dbReference type="ARBA" id="ARBA00022691"/>
    </source>
</evidence>